<dbReference type="RefSeq" id="WP_141464804.1">
    <property type="nucleotide sequence ID" value="NZ_RBZW01000027.1"/>
</dbReference>
<feature type="domain" description="Cysteine-rich" evidence="1">
    <location>
        <begin position="3"/>
        <end position="61"/>
    </location>
</feature>
<reference evidence="2 3" key="1">
    <citation type="submission" date="2018-10" db="EMBL/GenBank/DDBJ databases">
        <title>Natronolimnobius sp. XQ-INN 246 isolated from Inner Mongolia Autonomous Region of China.</title>
        <authorList>
            <person name="Xue Q."/>
        </authorList>
    </citation>
    <scope>NUCLEOTIDE SEQUENCE [LARGE SCALE GENOMIC DNA]</scope>
    <source>
        <strain evidence="2 3">XQ-INN 246</strain>
    </source>
</reference>
<evidence type="ECO:0000313" key="2">
    <source>
        <dbReference type="EMBL" id="THE64698.1"/>
    </source>
</evidence>
<dbReference type="GO" id="GO:0016491">
    <property type="term" value="F:oxidoreductase activity"/>
    <property type="evidence" value="ECO:0007669"/>
    <property type="project" value="UniProtKB-ARBA"/>
</dbReference>
<comment type="caution">
    <text evidence="2">The sequence shown here is derived from an EMBL/GenBank/DDBJ whole genome shotgun (WGS) entry which is preliminary data.</text>
</comment>
<sequence length="265" mass="30347">MDILEKLEFEAVALGGYNNCCGIEDMKRGNIETAETLDDNRFENISALDPDYAVAECSSCHSITETASLGYRSPDFEFPFMPEFLLAHRERFRDAIEVTNPVTVTFHDHFDYRGWMSDEQMDIIRDLFATLPGVEIVEMEHTKSDRLPCALSASPDEHPYDDINRQIYREAEAAGADVLVNIWHGCHRCLLPQEHEFPVTTKNYSTFLAERLGFEYSDTNCEYLRLAREEDLDAVVEAARSIFEANNLSEERAHQVVEAHYWSSA</sequence>
<evidence type="ECO:0000313" key="3">
    <source>
        <dbReference type="Proteomes" id="UP000318864"/>
    </source>
</evidence>
<keyword evidence="3" id="KW-1185">Reference proteome</keyword>
<dbReference type="AlphaFoldDB" id="A0A4S3TQ60"/>
<evidence type="ECO:0000259" key="1">
    <source>
        <dbReference type="Pfam" id="PF02754"/>
    </source>
</evidence>
<proteinExistence type="predicted"/>
<accession>A0A4S3TQ60</accession>
<protein>
    <submittedName>
        <fullName evidence="2">(Fe-S)-binding protein</fullName>
    </submittedName>
</protein>
<dbReference type="InterPro" id="IPR004017">
    <property type="entry name" value="Cys_rich_dom"/>
</dbReference>
<gene>
    <name evidence="2" type="ORF">D8Y22_11310</name>
</gene>
<name>A0A4S3TQ60_9EURY</name>
<dbReference type="Pfam" id="PF02754">
    <property type="entry name" value="CCG"/>
    <property type="match status" value="1"/>
</dbReference>
<dbReference type="Proteomes" id="UP000318864">
    <property type="component" value="Unassembled WGS sequence"/>
</dbReference>
<dbReference type="EMBL" id="RBZW01000027">
    <property type="protein sequence ID" value="THE64698.1"/>
    <property type="molecule type" value="Genomic_DNA"/>
</dbReference>
<organism evidence="2 3">
    <name type="scientific">Salinadaptatus halalkaliphilus</name>
    <dbReference type="NCBI Taxonomy" id="2419781"/>
    <lineage>
        <taxon>Archaea</taxon>
        <taxon>Methanobacteriati</taxon>
        <taxon>Methanobacteriota</taxon>
        <taxon>Stenosarchaea group</taxon>
        <taxon>Halobacteria</taxon>
        <taxon>Halobacteriales</taxon>
        <taxon>Natrialbaceae</taxon>
        <taxon>Salinadaptatus</taxon>
    </lineage>
</organism>